<accession>A0A4Y8VQ01</accession>
<organism evidence="2 3">
    <name type="scientific">Segatella hominis</name>
    <dbReference type="NCBI Taxonomy" id="2518605"/>
    <lineage>
        <taxon>Bacteria</taxon>
        <taxon>Pseudomonadati</taxon>
        <taxon>Bacteroidota</taxon>
        <taxon>Bacteroidia</taxon>
        <taxon>Bacteroidales</taxon>
        <taxon>Prevotellaceae</taxon>
        <taxon>Segatella</taxon>
    </lineage>
</organism>
<evidence type="ECO:0008006" key="4">
    <source>
        <dbReference type="Google" id="ProtNLM"/>
    </source>
</evidence>
<dbReference type="SMART" id="SM00698">
    <property type="entry name" value="MORN"/>
    <property type="match status" value="2"/>
</dbReference>
<dbReference type="EMBL" id="SGVY01000011">
    <property type="protein sequence ID" value="TFH82634.1"/>
    <property type="molecule type" value="Genomic_DNA"/>
</dbReference>
<dbReference type="Pfam" id="PF13809">
    <property type="entry name" value="Tubulin_2"/>
    <property type="match status" value="1"/>
</dbReference>
<keyword evidence="1" id="KW-0677">Repeat</keyword>
<dbReference type="Proteomes" id="UP000297872">
    <property type="component" value="Unassembled WGS sequence"/>
</dbReference>
<comment type="caution">
    <text evidence="2">The sequence shown here is derived from an EMBL/GenBank/DDBJ whole genome shotgun (WGS) entry which is preliminary data.</text>
</comment>
<gene>
    <name evidence="2" type="ORF">EXN75_05845</name>
</gene>
<name>A0A4Y8VQ01_9BACT</name>
<dbReference type="SUPFAM" id="SSF82185">
    <property type="entry name" value="Histone H3 K4-specific methyltransferase SET7/9 N-terminal domain"/>
    <property type="match status" value="1"/>
</dbReference>
<dbReference type="Gene3D" id="3.40.50.1440">
    <property type="entry name" value="Tubulin/FtsZ, GTPase domain"/>
    <property type="match status" value="1"/>
</dbReference>
<protein>
    <recommendedName>
        <fullName evidence="4">Tubulin-like protein</fullName>
    </recommendedName>
</protein>
<dbReference type="InterPro" id="IPR003409">
    <property type="entry name" value="MORN"/>
</dbReference>
<dbReference type="InterPro" id="IPR025904">
    <property type="entry name" value="Tubulin-like"/>
</dbReference>
<dbReference type="InterPro" id="IPR036525">
    <property type="entry name" value="Tubulin/FtsZ_GTPase_sf"/>
</dbReference>
<reference evidence="2 3" key="1">
    <citation type="submission" date="2019-02" db="EMBL/GenBank/DDBJ databases">
        <title>Draft Genome Sequence of the Prevotella sp. BCRC 81118, Isolated from Human Feces.</title>
        <authorList>
            <person name="Huang C.-H."/>
        </authorList>
    </citation>
    <scope>NUCLEOTIDE SEQUENCE [LARGE SCALE GENOMIC DNA]</scope>
    <source>
        <strain evidence="2 3">BCRC 81118</strain>
    </source>
</reference>
<dbReference type="AlphaFoldDB" id="A0A4Y8VQ01"/>
<keyword evidence="3" id="KW-1185">Reference proteome</keyword>
<dbReference type="Pfam" id="PF02493">
    <property type="entry name" value="MORN"/>
    <property type="match status" value="2"/>
</dbReference>
<proteinExistence type="predicted"/>
<evidence type="ECO:0000256" key="1">
    <source>
        <dbReference type="ARBA" id="ARBA00022737"/>
    </source>
</evidence>
<sequence length="1112" mass="124645">MKENHILIGLGGTGGKVLKAFRKRLYQEYNDDERAKLPIAFLYVDSSTEEMMPGDKTWYVLGKNAQFTANEFVNVKGVDIKSILANPKNYPGLKGLIGDGEVMAKTIGEVGAAAAQKRRAGRILFGSSVENYKNALLGAYNRVNKITHAERTNIYIFTGLAGGTGSGSIIDVISQTRMMPQFQDMLSMDGKTGTSIVVNAMVPEITPPGKSDAGKYHANGYAALQELNALLSGNFKPYDVSGLHERMELDRVRKVADGLILYSNANEHGYLVESHHELPQILADFTYSRIFLDVNDNTQEFLRSYSFENIADWAMEYYEKAKPGQIVPYRTKAVSSFGFKRIIIPEEEIIEYFTYSFGRQALLQMRYGNWSDDLGYRDAPANKDFNSAAASADLQEKWRITDKHLMLEIPILKDEENKFGAFAPYWAGIIPRWAMAAEKENQPLAKLEALCEKGYNELFRNCGAKQFYENKLAACDSHAREIRSRIEQYIFDQWKVGDLSLYNMLQLVDCIADEIAKKRKNMETLAQNSRQQSDQLIQMREMNKKDFAGVLIQKLVKGKYLTKHSTILQKLMVKRCEVLGAEFAQQLLAKVSNLISGLRSDIEIFVATLNEAIEYNEAMIAARCNDENNGLSNLQKVVIRFYDQQRVKNFTEQVIKDKKHQKGLADAVRASIVEEIGADATFSRANATIDKDSLADLMETVVRQKSIAIHEDILVEANTKLINRNILEQLSERYTDEDSLKEFAKKVIIESGVFLQLNPAELQSAVGGENNPVPQQGLNINRKIVLVNLPKVEGNDKVTKFANKLRDALKGSVEAGIQVYVDMNGSRQNEMTVQAITYCFPIRCLKYLPFYKERYDLLVNGTEGKQMRVVLHSEGTGEDYPKLELQAELKGSEIRALYMPYAIIAYSIDYIKHGDLMDGTGRTAFGIVSKDPLLGLESLKPLGSKFIEIGYNAEFTESLGESLKEKYEDVAGTTLMNINTRKQTLVPKIQQLLGQVVLPECGGNQGSSEFLEFVEWTKKALEIIQQPVQPKKAAPSNVGGIDLGYGVYYGESKNGKPHGYGKIVFKRTHRIISSKDYVANPGDTYEGEFRNGVPSGGMGYWKHDGDITAVKP</sequence>
<evidence type="ECO:0000313" key="2">
    <source>
        <dbReference type="EMBL" id="TFH82634.1"/>
    </source>
</evidence>
<dbReference type="OrthoDB" id="174139at2"/>
<dbReference type="GeneID" id="302994818"/>
<dbReference type="RefSeq" id="WP_134843126.1">
    <property type="nucleotide sequence ID" value="NZ_SGVY01000011.1"/>
</dbReference>
<evidence type="ECO:0000313" key="3">
    <source>
        <dbReference type="Proteomes" id="UP000297872"/>
    </source>
</evidence>